<feature type="compositionally biased region" description="Acidic residues" evidence="1">
    <location>
        <begin position="1"/>
        <end position="19"/>
    </location>
</feature>
<evidence type="ECO:0000256" key="1">
    <source>
        <dbReference type="SAM" id="MobiDB-lite"/>
    </source>
</evidence>
<feature type="region of interest" description="Disordered" evidence="1">
    <location>
        <begin position="362"/>
        <end position="382"/>
    </location>
</feature>
<feature type="region of interest" description="Disordered" evidence="1">
    <location>
        <begin position="470"/>
        <end position="489"/>
    </location>
</feature>
<gene>
    <name evidence="3" type="ORF">MEDL_66227</name>
</gene>
<proteinExistence type="predicted"/>
<dbReference type="Pfam" id="PF15072">
    <property type="entry name" value="HROB"/>
    <property type="match status" value="1"/>
</dbReference>
<dbReference type="Proteomes" id="UP000683360">
    <property type="component" value="Unassembled WGS sequence"/>
</dbReference>
<dbReference type="AlphaFoldDB" id="A0A8S3VHV4"/>
<feature type="domain" description="Homologous recombination OB-fold protein OB-fold" evidence="2">
    <location>
        <begin position="242"/>
        <end position="323"/>
    </location>
</feature>
<protein>
    <recommendedName>
        <fullName evidence="2">Homologous recombination OB-fold protein OB-fold domain-containing protein</fullName>
    </recommendedName>
</protein>
<feature type="compositionally biased region" description="Polar residues" evidence="1">
    <location>
        <begin position="363"/>
        <end position="382"/>
    </location>
</feature>
<comment type="caution">
    <text evidence="3">The sequence shown here is derived from an EMBL/GenBank/DDBJ whole genome shotgun (WGS) entry which is preliminary data.</text>
</comment>
<dbReference type="InterPro" id="IPR028045">
    <property type="entry name" value="HROB"/>
</dbReference>
<keyword evidence="4" id="KW-1185">Reference proteome</keyword>
<reference evidence="3" key="1">
    <citation type="submission" date="2021-03" db="EMBL/GenBank/DDBJ databases">
        <authorList>
            <person name="Bekaert M."/>
        </authorList>
    </citation>
    <scope>NUCLEOTIDE SEQUENCE</scope>
</reference>
<feature type="region of interest" description="Disordered" evidence="1">
    <location>
        <begin position="1"/>
        <end position="65"/>
    </location>
</feature>
<organism evidence="3 4">
    <name type="scientific">Mytilus edulis</name>
    <name type="common">Blue mussel</name>
    <dbReference type="NCBI Taxonomy" id="6550"/>
    <lineage>
        <taxon>Eukaryota</taxon>
        <taxon>Metazoa</taxon>
        <taxon>Spiralia</taxon>
        <taxon>Lophotrochozoa</taxon>
        <taxon>Mollusca</taxon>
        <taxon>Bivalvia</taxon>
        <taxon>Autobranchia</taxon>
        <taxon>Pteriomorphia</taxon>
        <taxon>Mytilida</taxon>
        <taxon>Mytiloidea</taxon>
        <taxon>Mytilidae</taxon>
        <taxon>Mytilinae</taxon>
        <taxon>Mytilus</taxon>
    </lineage>
</organism>
<dbReference type="GO" id="GO:0000725">
    <property type="term" value="P:recombinational repair"/>
    <property type="evidence" value="ECO:0007669"/>
    <property type="project" value="InterPro"/>
</dbReference>
<accession>A0A8S3VHV4</accession>
<feature type="region of interest" description="Disordered" evidence="1">
    <location>
        <begin position="124"/>
        <end position="165"/>
    </location>
</feature>
<dbReference type="PANTHER" id="PTHR14523">
    <property type="entry name" value="UNCHARACTERIZED PROTEIN C17ORF53 HOMOLOG"/>
    <property type="match status" value="1"/>
</dbReference>
<evidence type="ECO:0000259" key="2">
    <source>
        <dbReference type="Pfam" id="PF15072"/>
    </source>
</evidence>
<evidence type="ECO:0000313" key="4">
    <source>
        <dbReference type="Proteomes" id="UP000683360"/>
    </source>
</evidence>
<dbReference type="EMBL" id="CAJPWZ010003251">
    <property type="protein sequence ID" value="CAG2254681.1"/>
    <property type="molecule type" value="Genomic_DNA"/>
</dbReference>
<evidence type="ECO:0000313" key="3">
    <source>
        <dbReference type="EMBL" id="CAG2254681.1"/>
    </source>
</evidence>
<sequence>MFEIPDDDDNFWEDLPLDDITDRRTPAKDGNASGCMKRLSSESDHQSSNKRLRPGLIRSPDDKDIQRGAYRHSSTILQEKQIQNTNCQQEIRQDSRISETHHTQARVPAVSQHIVVIENQEPASHFTRQSKTRQHEESHLKTPVRTKRKFPGPAGLLPRISPGSIKDNQQLQKQTVSTSPEILHQQDESVILSSQSGEEVFNEVAWQTLLSDLGEDGREQMVKFSIATSFQKAKKKLLPKGKVPLVIAVIESVDWQGSDASICLKDKSGRIHGTVHQSLMKEHQGDLQPGTVVVLRQVSMISPTTRNHYLNVTPANVVVIYSNTSNGLRTIRNIEKNTSLNSVLHQVEPYISEDSNIRRRSGINLTKTPSSPCGQGNMSTPGSLPNNCRHGNMSTPNSITKQLGQGNISTPSSISNKFGQGNMATPGSISSKFGQQITPSFSNKCGQGNLSTPGSIPNNSRNIINSSNLARSDQTGSSMCTPQRPQSSNKFKFVKTPNILNTGCNSVQRAGSHTAQSNNTGSHIALTPNLNNSQITAKPSVTNNVNITPSVNSRVPNTPVSINQNKQNLNQASSSISLTHAYDERKISEKPYFSRNLCSTDFNSNKIGHDSTPLEVRNTNACNNYERNVPNVPIKSGNSVRQASNSETTECSASPSVKNGFRFKSSNHPQVTADICKTTDTHMTVKSKAITTKNVLKHVRDPPRPCFEVDSMWHDDLSDDLLSQLSDEMM</sequence>
<name>A0A8S3VHV4_MYTED</name>
<dbReference type="PANTHER" id="PTHR14523:SF1">
    <property type="entry name" value="HOMOLOGOUS RECOMBINATION OB-FOLD PROTEIN"/>
    <property type="match status" value="1"/>
</dbReference>
<dbReference type="InterPro" id="IPR058570">
    <property type="entry name" value="HROB_OB"/>
</dbReference>
<dbReference type="OrthoDB" id="21443at2759"/>